<evidence type="ECO:0000313" key="3">
    <source>
        <dbReference type="Proteomes" id="UP000276133"/>
    </source>
</evidence>
<reference evidence="2 3" key="1">
    <citation type="journal article" date="2018" name="Sci. Rep.">
        <title>Genomic signatures of local adaptation to the degree of environmental predictability in rotifers.</title>
        <authorList>
            <person name="Franch-Gras L."/>
            <person name="Hahn C."/>
            <person name="Garcia-Roger E.M."/>
            <person name="Carmona M.J."/>
            <person name="Serra M."/>
            <person name="Gomez A."/>
        </authorList>
    </citation>
    <scope>NUCLEOTIDE SEQUENCE [LARGE SCALE GENOMIC DNA]</scope>
    <source>
        <strain evidence="2">HYR1</strain>
    </source>
</reference>
<evidence type="ECO:0000313" key="2">
    <source>
        <dbReference type="EMBL" id="RNA41193.1"/>
    </source>
</evidence>
<dbReference type="OrthoDB" id="10235999at2759"/>
<dbReference type="EMBL" id="REGN01000532">
    <property type="protein sequence ID" value="RNA41193.1"/>
    <property type="molecule type" value="Genomic_DNA"/>
</dbReference>
<keyword evidence="1" id="KW-0472">Membrane</keyword>
<organism evidence="2 3">
    <name type="scientific">Brachionus plicatilis</name>
    <name type="common">Marine rotifer</name>
    <name type="synonym">Brachionus muelleri</name>
    <dbReference type="NCBI Taxonomy" id="10195"/>
    <lineage>
        <taxon>Eukaryota</taxon>
        <taxon>Metazoa</taxon>
        <taxon>Spiralia</taxon>
        <taxon>Gnathifera</taxon>
        <taxon>Rotifera</taxon>
        <taxon>Eurotatoria</taxon>
        <taxon>Monogononta</taxon>
        <taxon>Pseudotrocha</taxon>
        <taxon>Ploima</taxon>
        <taxon>Brachionidae</taxon>
        <taxon>Brachionus</taxon>
    </lineage>
</organism>
<protein>
    <submittedName>
        <fullName evidence="2">Uncharacterized protein</fullName>
    </submittedName>
</protein>
<dbReference type="Proteomes" id="UP000276133">
    <property type="component" value="Unassembled WGS sequence"/>
</dbReference>
<comment type="caution">
    <text evidence="2">The sequence shown here is derived from an EMBL/GenBank/DDBJ whole genome shotgun (WGS) entry which is preliminary data.</text>
</comment>
<proteinExistence type="predicted"/>
<accession>A0A3M7SZF3</accession>
<feature type="transmembrane region" description="Helical" evidence="1">
    <location>
        <begin position="84"/>
        <end position="107"/>
    </location>
</feature>
<keyword evidence="1" id="KW-0812">Transmembrane</keyword>
<dbReference type="AlphaFoldDB" id="A0A3M7SZF3"/>
<name>A0A3M7SZF3_BRAPC</name>
<evidence type="ECO:0000256" key="1">
    <source>
        <dbReference type="SAM" id="Phobius"/>
    </source>
</evidence>
<gene>
    <name evidence="2" type="ORF">BpHYR1_012119</name>
</gene>
<keyword evidence="1" id="KW-1133">Transmembrane helix</keyword>
<sequence length="249" mass="29685">MLKKINSSVLRRRNLDFFSSLDLFYTSAKANEDLEAEIEQNEFYEFFTFLNSRISPGVKSEPNQITTINHSNKSQLKLYESNSIQLPVTFIQILIILFVFLFLIFLCKLNQMMEYLKNKIENRSNNFDDVYSNSCFERRKKRKMRSKRFLKNIQRDPDFKAKPNKLHNESFYRKNSAIFKRRSVIYRNKRAKINTDLFDPLSSIKINRFSENRMKRSLSNNINLANKVGIIPKSNKYSSYHEQILNEII</sequence>
<keyword evidence="3" id="KW-1185">Reference proteome</keyword>